<sequence length="177" mass="19124">MAFVDLSAVVSILGFSLADIEYDVCSSYSVRMEIEALGKSAVGKVCSAAAVVALRGTNESRIVSKSKVRASGEMAARILRDAQAVLPKYKLGKLCSAFPEILVQLCPREVARTQLARASGIPFSEFHRANMEFLELRGIPTEKFEKIAKDLYETSEWDGVVAALRAARKKASAPAAP</sequence>
<dbReference type="GO" id="GO:0019013">
    <property type="term" value="C:viral nucleocapsid"/>
    <property type="evidence" value="ECO:0007669"/>
    <property type="project" value="UniProtKB-KW"/>
</dbReference>
<proteinExistence type="predicted"/>
<protein>
    <submittedName>
        <fullName evidence="1">Nucleocapsid</fullName>
    </submittedName>
</protein>
<accession>A0AA50KIH9</accession>
<organism evidence="1">
    <name type="scientific">Leptomonas pyrrhocoris leishbunyavirus 2</name>
    <dbReference type="NCBI Taxonomy" id="3070840"/>
    <lineage>
        <taxon>Viruses</taxon>
        <taxon>Riboviria</taxon>
        <taxon>Orthornavirae</taxon>
        <taxon>Negarnaviricota</taxon>
        <taxon>Polyploviricotina</taxon>
        <taxon>Bunyaviricetes</taxon>
        <taxon>Hareavirales</taxon>
        <taxon>Leishbuviridae</taxon>
    </lineage>
</organism>
<evidence type="ECO:0000313" key="1">
    <source>
        <dbReference type="EMBL" id="WMB96297.1"/>
    </source>
</evidence>
<keyword evidence="1" id="KW-0543">Viral nucleoprotein</keyword>
<name>A0AA50KIH9_9VIRU</name>
<keyword evidence="1" id="KW-0946">Virion</keyword>
<dbReference type="EMBL" id="OP722873">
    <property type="protein sequence ID" value="WMB96297.1"/>
    <property type="molecule type" value="Viral_cRNA"/>
</dbReference>
<reference evidence="1" key="1">
    <citation type="submission" date="2022-10" db="EMBL/GenBank/DDBJ databases">
        <title>Divergent RNA viruses in the cosmopolitan monoxenous trypanosomatid Leptomonas pyrrhocoris.</title>
        <authorList>
            <person name="Grybchuk D."/>
            <person name="Macedo D.H."/>
            <person name="Kostygov A."/>
            <person name="Votypka J."/>
            <person name="Sevcik J."/>
            <person name="Yurchenko V."/>
        </authorList>
    </citation>
    <scope>NUCLEOTIDE SEQUENCE</scope>
    <source>
        <strain evidence="1">LbvCZ-Br02</strain>
    </source>
</reference>